<gene>
    <name evidence="1" type="ORF">MarDSR_023</name>
</gene>
<accession>A0AA96ELV1</accession>
<reference evidence="1" key="1">
    <citation type="submission" date="2023-07" db="EMBL/GenBank/DDBJ databases">
        <authorList>
            <person name="Xia Y."/>
        </authorList>
    </citation>
    <scope>NUCLEOTIDE SEQUENCE</scope>
    <source>
        <strain evidence="1">E</strain>
    </source>
</reference>
<dbReference type="EMBL" id="OR343189">
    <property type="protein sequence ID" value="WNL50062.1"/>
    <property type="molecule type" value="Genomic_DNA"/>
</dbReference>
<evidence type="ECO:0000313" key="1">
    <source>
        <dbReference type="EMBL" id="WNL50062.1"/>
    </source>
</evidence>
<name>A0AA96ELV1_9VIRU</name>
<organism evidence="1">
    <name type="scientific">Marseillevirus sp</name>
    <dbReference type="NCBI Taxonomy" id="2809551"/>
    <lineage>
        <taxon>Viruses</taxon>
        <taxon>Varidnaviria</taxon>
        <taxon>Bamfordvirae</taxon>
        <taxon>Nucleocytoviricota</taxon>
        <taxon>Megaviricetes</taxon>
        <taxon>Pimascovirales</taxon>
        <taxon>Pimascovirales incertae sedis</taxon>
        <taxon>Marseilleviridae</taxon>
        <taxon>Marseillevirus</taxon>
    </lineage>
</organism>
<sequence length="56" mass="6722">MRLKFELYSYFNNFSASNKDLLVDKEQIYRKTSNFFSSSLLSQKCKSRSRTKFPKL</sequence>
<proteinExistence type="predicted"/>
<protein>
    <submittedName>
        <fullName evidence="1">Uncharacterized protein</fullName>
    </submittedName>
</protein>